<reference evidence="2" key="1">
    <citation type="journal article" date="2007" name="PLoS ONE">
        <title>The first genome sequence of an elite grapevine cultivar (Pinot noir Vitis vinifera L.): coping with a highly heterozygous genome.</title>
        <authorList>
            <person name="Velasco R."/>
            <person name="Zharkikh A."/>
            <person name="Troggio M."/>
            <person name="Cartwright D.A."/>
            <person name="Cestaro A."/>
            <person name="Pruss D."/>
            <person name="Pindo M."/>
            <person name="FitzGerald L.M."/>
            <person name="Vezzulli S."/>
            <person name="Reid J."/>
            <person name="Malacarne G."/>
            <person name="Iliev D."/>
            <person name="Coppola G."/>
            <person name="Wardell B."/>
            <person name="Micheletti D."/>
            <person name="Macalma T."/>
            <person name="Facci M."/>
            <person name="Mitchell J.T."/>
            <person name="Perazzolli M."/>
            <person name="Eldredge G."/>
            <person name="Gatto P."/>
            <person name="Oyzerski R."/>
            <person name="Moretto M."/>
            <person name="Gutin N."/>
            <person name="Stefanini M."/>
            <person name="Chen Y."/>
            <person name="Segala C."/>
            <person name="Davenport C."/>
            <person name="Dematte L."/>
            <person name="Mraz A."/>
            <person name="Battilana J."/>
            <person name="Stormo K."/>
            <person name="Costa F."/>
            <person name="Tao Q."/>
            <person name="Si-Ammour A."/>
            <person name="Harkins T."/>
            <person name="Lackey A."/>
            <person name="Perbost C."/>
            <person name="Taillon B."/>
            <person name="Stella A."/>
            <person name="Solovyev V."/>
            <person name="Fawcett J.A."/>
            <person name="Sterck L."/>
            <person name="Vandepoele K."/>
            <person name="Grando S.M."/>
            <person name="Toppo S."/>
            <person name="Moser C."/>
            <person name="Lanchbury J."/>
            <person name="Bogden R."/>
            <person name="Skolnick M."/>
            <person name="Sgaramella V."/>
            <person name="Bhatnagar S.K."/>
            <person name="Fontana P."/>
            <person name="Gutin A."/>
            <person name="Van de Peer Y."/>
            <person name="Salamini F."/>
            <person name="Viola R."/>
        </authorList>
    </citation>
    <scope>NUCLEOTIDE SEQUENCE</scope>
</reference>
<feature type="domain" description="Cullin neddylation" evidence="1">
    <location>
        <begin position="71"/>
        <end position="138"/>
    </location>
</feature>
<dbReference type="InterPro" id="IPR019559">
    <property type="entry name" value="Cullin_neddylation_domain"/>
</dbReference>
<accession>A5BJN6</accession>
<gene>
    <name evidence="2" type="ORF">VITISV_006857</name>
</gene>
<dbReference type="InterPro" id="IPR036317">
    <property type="entry name" value="Cullin_homology_sf"/>
</dbReference>
<proteinExistence type="predicted"/>
<dbReference type="InterPro" id="IPR059120">
    <property type="entry name" value="Cullin-like_AB"/>
</dbReference>
<dbReference type="InterPro" id="IPR036390">
    <property type="entry name" value="WH_DNA-bd_sf"/>
</dbReference>
<dbReference type="Pfam" id="PF26557">
    <property type="entry name" value="Cullin_AB"/>
    <property type="match status" value="1"/>
</dbReference>
<dbReference type="InterPro" id="IPR036388">
    <property type="entry name" value="WH-like_DNA-bd_sf"/>
</dbReference>
<dbReference type="SUPFAM" id="SSF46785">
    <property type="entry name" value="Winged helix' DNA-binding domain"/>
    <property type="match status" value="1"/>
</dbReference>
<protein>
    <recommendedName>
        <fullName evidence="1">Cullin neddylation domain-containing protein</fullName>
    </recommendedName>
</protein>
<name>A5BJN6_VITVI</name>
<dbReference type="Pfam" id="PF10557">
    <property type="entry name" value="Cullin_Nedd8"/>
    <property type="match status" value="1"/>
</dbReference>
<dbReference type="InterPro" id="IPR045093">
    <property type="entry name" value="Cullin"/>
</dbReference>
<evidence type="ECO:0000259" key="1">
    <source>
        <dbReference type="SMART" id="SM00884"/>
    </source>
</evidence>
<dbReference type="GO" id="GO:0031625">
    <property type="term" value="F:ubiquitin protein ligase binding"/>
    <property type="evidence" value="ECO:0007669"/>
    <property type="project" value="InterPro"/>
</dbReference>
<dbReference type="Gene3D" id="3.30.230.130">
    <property type="entry name" value="Cullin, Chain C, Domain 2"/>
    <property type="match status" value="1"/>
</dbReference>
<dbReference type="GO" id="GO:0006511">
    <property type="term" value="P:ubiquitin-dependent protein catabolic process"/>
    <property type="evidence" value="ECO:0007669"/>
    <property type="project" value="InterPro"/>
</dbReference>
<evidence type="ECO:0000313" key="2">
    <source>
        <dbReference type="EMBL" id="CAN74678.1"/>
    </source>
</evidence>
<dbReference type="ExpressionAtlas" id="A5BJN6">
    <property type="expression patterns" value="baseline and differential"/>
</dbReference>
<organism evidence="2">
    <name type="scientific">Vitis vinifera</name>
    <name type="common">Grape</name>
    <dbReference type="NCBI Taxonomy" id="29760"/>
    <lineage>
        <taxon>Eukaryota</taxon>
        <taxon>Viridiplantae</taxon>
        <taxon>Streptophyta</taxon>
        <taxon>Embryophyta</taxon>
        <taxon>Tracheophyta</taxon>
        <taxon>Spermatophyta</taxon>
        <taxon>Magnoliopsida</taxon>
        <taxon>eudicotyledons</taxon>
        <taxon>Gunneridae</taxon>
        <taxon>Pentapetalae</taxon>
        <taxon>rosids</taxon>
        <taxon>Vitales</taxon>
        <taxon>Vitaceae</taxon>
        <taxon>Viteae</taxon>
        <taxon>Vitis</taxon>
    </lineage>
</organism>
<dbReference type="PANTHER" id="PTHR11932">
    <property type="entry name" value="CULLIN"/>
    <property type="match status" value="1"/>
</dbReference>
<dbReference type="AlphaFoldDB" id="A5BJN6"/>
<dbReference type="FunFam" id="1.10.10.10:FF:000503">
    <property type="entry name" value="Cullin-1"/>
    <property type="match status" value="1"/>
</dbReference>
<dbReference type="Gene3D" id="1.10.10.10">
    <property type="entry name" value="Winged helix-like DNA-binding domain superfamily/Winged helix DNA-binding domain"/>
    <property type="match status" value="1"/>
</dbReference>
<dbReference type="SUPFAM" id="SSF75632">
    <property type="entry name" value="Cullin homology domain"/>
    <property type="match status" value="1"/>
</dbReference>
<dbReference type="SMART" id="SM00884">
    <property type="entry name" value="Cullin_Nedd8"/>
    <property type="match status" value="1"/>
</dbReference>
<dbReference type="EMBL" id="AM461784">
    <property type="protein sequence ID" value="CAN74678.1"/>
    <property type="molecule type" value="Genomic_DNA"/>
</dbReference>
<sequence>MDQSNLGHDDLVRVLLSLSCAKYKILNKEPNTKTISPTDYFEFNSKFTDRMRRIKIPLPPVEERKKIVEDIDKDRRYAIDASIVRIMKSRKILSHQQLVTECVEQLSRLFKPDFKAIKKRIEDLISRDYLERDKENPNLYRYVA</sequence>